<dbReference type="NCBIfam" id="TIGR02532">
    <property type="entry name" value="IV_pilin_GFxxxE"/>
    <property type="match status" value="1"/>
</dbReference>
<gene>
    <name evidence="1" type="ORF">MNBD_PLANCTO03-817</name>
</gene>
<accession>A0A3B1DM03</accession>
<dbReference type="PANTHER" id="PTHR30093:SF2">
    <property type="entry name" value="TYPE II SECRETION SYSTEM PROTEIN H"/>
    <property type="match status" value="1"/>
</dbReference>
<dbReference type="NCBIfam" id="TIGR04294">
    <property type="entry name" value="pre_pil_HX9DG"/>
    <property type="match status" value="1"/>
</dbReference>
<dbReference type="PANTHER" id="PTHR30093">
    <property type="entry name" value="GENERAL SECRETION PATHWAY PROTEIN G"/>
    <property type="match status" value="1"/>
</dbReference>
<dbReference type="Gene3D" id="3.30.700.10">
    <property type="entry name" value="Glycoprotein, Type 4 Pilin"/>
    <property type="match status" value="1"/>
</dbReference>
<dbReference type="EMBL" id="UOGK01000590">
    <property type="protein sequence ID" value="VAX41772.1"/>
    <property type="molecule type" value="Genomic_DNA"/>
</dbReference>
<dbReference type="SUPFAM" id="SSF54523">
    <property type="entry name" value="Pili subunits"/>
    <property type="match status" value="1"/>
</dbReference>
<protein>
    <submittedName>
        <fullName evidence="1">Uncharacterized protein</fullName>
    </submittedName>
</protein>
<sequence>MKKRMGFTLIELLVVIAIIALLIGILLPALGKARAAAQSIVCGSNNRQMGQGNIGYLNDNKEYYPGDHLQPDRTQAASWIPRVRIYMSMNQEVFYCPTADKDAQWDTEWRNANSVDNNWGKPNGPVVTEEYLGYMRGEAIMDGAAKKANDAERMRDGKFWYFSYGFNGWGVKDFPRLDVDPMLGLGGHALIPGREANMRLKLLRGEQKDSKIVMPADMIVIAGTKMDGGQDQWVTPQGSADMSHPSARHADGAQVFFADGHVQIFKKFDLIKQTPEAMRRWNTDYKPHPELWQPLN</sequence>
<dbReference type="InterPro" id="IPR045584">
    <property type="entry name" value="Pilin-like"/>
</dbReference>
<dbReference type="InterPro" id="IPR012902">
    <property type="entry name" value="N_methyl_site"/>
</dbReference>
<dbReference type="Pfam" id="PF07963">
    <property type="entry name" value="N_methyl"/>
    <property type="match status" value="1"/>
</dbReference>
<evidence type="ECO:0000313" key="1">
    <source>
        <dbReference type="EMBL" id="VAX41772.1"/>
    </source>
</evidence>
<organism evidence="1">
    <name type="scientific">hydrothermal vent metagenome</name>
    <dbReference type="NCBI Taxonomy" id="652676"/>
    <lineage>
        <taxon>unclassified sequences</taxon>
        <taxon>metagenomes</taxon>
        <taxon>ecological metagenomes</taxon>
    </lineage>
</organism>
<name>A0A3B1DM03_9ZZZZ</name>
<dbReference type="InterPro" id="IPR027558">
    <property type="entry name" value="Pre_pil_HX9DG_C"/>
</dbReference>
<proteinExistence type="predicted"/>
<dbReference type="AlphaFoldDB" id="A0A3B1DM03"/>
<reference evidence="1" key="1">
    <citation type="submission" date="2018-06" db="EMBL/GenBank/DDBJ databases">
        <authorList>
            <person name="Zhirakovskaya E."/>
        </authorList>
    </citation>
    <scope>NUCLEOTIDE SEQUENCE</scope>
</reference>